<dbReference type="PANTHER" id="PTHR33121">
    <property type="entry name" value="CYCLIC DI-GMP PHOSPHODIESTERASE PDEF"/>
    <property type="match status" value="1"/>
</dbReference>
<dbReference type="EMBL" id="ABIC01000005">
    <property type="protein sequence ID" value="EDQ02044.1"/>
    <property type="molecule type" value="Genomic_DNA"/>
</dbReference>
<keyword evidence="3" id="KW-1185">Reference proteome</keyword>
<name>A9CZW6_9GAMM</name>
<dbReference type="Proteomes" id="UP000005839">
    <property type="component" value="Unassembled WGS sequence"/>
</dbReference>
<dbReference type="PANTHER" id="PTHR33121:SF71">
    <property type="entry name" value="OXYGEN SENSOR PROTEIN DOSP"/>
    <property type="match status" value="1"/>
</dbReference>
<dbReference type="PROSITE" id="PS50883">
    <property type="entry name" value="EAL"/>
    <property type="match status" value="1"/>
</dbReference>
<comment type="caution">
    <text evidence="2">The sequence shown here is derived from an EMBL/GenBank/DDBJ whole genome shotgun (WGS) entry which is preliminary data.</text>
</comment>
<feature type="domain" description="EAL" evidence="1">
    <location>
        <begin position="1"/>
        <end position="49"/>
    </location>
</feature>
<dbReference type="Pfam" id="PF00563">
    <property type="entry name" value="EAL"/>
    <property type="match status" value="1"/>
</dbReference>
<proteinExistence type="predicted"/>
<dbReference type="SUPFAM" id="SSF141868">
    <property type="entry name" value="EAL domain-like"/>
    <property type="match status" value="1"/>
</dbReference>
<evidence type="ECO:0000259" key="1">
    <source>
        <dbReference type="PROSITE" id="PS50883"/>
    </source>
</evidence>
<evidence type="ECO:0000313" key="3">
    <source>
        <dbReference type="Proteomes" id="UP000005839"/>
    </source>
</evidence>
<evidence type="ECO:0000313" key="2">
    <source>
        <dbReference type="EMBL" id="EDQ02044.1"/>
    </source>
</evidence>
<dbReference type="InterPro" id="IPR050706">
    <property type="entry name" value="Cyclic-di-GMP_PDE-like"/>
</dbReference>
<dbReference type="STRING" id="314608.KT99_19629"/>
<dbReference type="AlphaFoldDB" id="A9CZW6"/>
<dbReference type="GO" id="GO:0071111">
    <property type="term" value="F:cyclic-guanylate-specific phosphodiesterase activity"/>
    <property type="evidence" value="ECO:0007669"/>
    <property type="project" value="InterPro"/>
</dbReference>
<sequence length="67" mass="7470">MGRTVVAEGIETQEQCDFLAAARCELAQGYLFSKPLEERKAFRILHEIKGHGVWPVESQPQLAKLGS</sequence>
<protein>
    <recommendedName>
        <fullName evidence="1">EAL domain-containing protein</fullName>
    </recommendedName>
</protein>
<accession>A9CZW6</accession>
<dbReference type="Gene3D" id="3.20.20.450">
    <property type="entry name" value="EAL domain"/>
    <property type="match status" value="1"/>
</dbReference>
<gene>
    <name evidence="2" type="ORF">KT99_19629</name>
</gene>
<reference evidence="2 3" key="1">
    <citation type="submission" date="2007-10" db="EMBL/GenBank/DDBJ databases">
        <authorList>
            <person name="Yayanos A."/>
            <person name="Ferriera S."/>
            <person name="Johnson J."/>
            <person name="Kravitz S."/>
            <person name="Halpern A."/>
            <person name="Remington K."/>
            <person name="Beeson K."/>
            <person name="Tran B."/>
            <person name="Rogers Y.-H."/>
            <person name="Friedman R."/>
            <person name="Venter J.C."/>
        </authorList>
    </citation>
    <scope>NUCLEOTIDE SEQUENCE [LARGE SCALE GENOMIC DNA]</scope>
    <source>
        <strain evidence="2 3">KT99</strain>
    </source>
</reference>
<organism evidence="2 3">
    <name type="scientific">Shewanella benthica KT99</name>
    <dbReference type="NCBI Taxonomy" id="314608"/>
    <lineage>
        <taxon>Bacteria</taxon>
        <taxon>Pseudomonadati</taxon>
        <taxon>Pseudomonadota</taxon>
        <taxon>Gammaproteobacteria</taxon>
        <taxon>Alteromonadales</taxon>
        <taxon>Shewanellaceae</taxon>
        <taxon>Shewanella</taxon>
    </lineage>
</organism>
<dbReference type="InterPro" id="IPR035919">
    <property type="entry name" value="EAL_sf"/>
</dbReference>
<dbReference type="InterPro" id="IPR001633">
    <property type="entry name" value="EAL_dom"/>
</dbReference>